<dbReference type="AlphaFoldDB" id="A0A553E8J3"/>
<dbReference type="InterPro" id="IPR032466">
    <property type="entry name" value="Metal_Hydrolase"/>
</dbReference>
<dbReference type="EMBL" id="VJZT01000003">
    <property type="protein sequence ID" value="TRX41310.1"/>
    <property type="molecule type" value="Genomic_DNA"/>
</dbReference>
<name>A0A553E8J3_9FLAO</name>
<dbReference type="Pfam" id="PF07969">
    <property type="entry name" value="Amidohydro_3"/>
    <property type="match status" value="1"/>
</dbReference>
<dbReference type="OrthoDB" id="9767366at2"/>
<dbReference type="Gene3D" id="3.20.20.140">
    <property type="entry name" value="Metal-dependent hydrolases"/>
    <property type="match status" value="1"/>
</dbReference>
<dbReference type="CDD" id="cd01300">
    <property type="entry name" value="YtcJ_like"/>
    <property type="match status" value="1"/>
</dbReference>
<dbReference type="InterPro" id="IPR013108">
    <property type="entry name" value="Amidohydro_3"/>
</dbReference>
<dbReference type="SUPFAM" id="SSF51338">
    <property type="entry name" value="Composite domain of metallo-dependent hydrolases"/>
    <property type="match status" value="1"/>
</dbReference>
<dbReference type="GO" id="GO:0016810">
    <property type="term" value="F:hydrolase activity, acting on carbon-nitrogen (but not peptide) bonds"/>
    <property type="evidence" value="ECO:0007669"/>
    <property type="project" value="InterPro"/>
</dbReference>
<dbReference type="Gene3D" id="2.30.40.10">
    <property type="entry name" value="Urease, subunit C, domain 1"/>
    <property type="match status" value="1"/>
</dbReference>
<comment type="caution">
    <text evidence="2">The sequence shown here is derived from an EMBL/GenBank/DDBJ whole genome shotgun (WGS) entry which is preliminary data.</text>
</comment>
<keyword evidence="3" id="KW-1185">Reference proteome</keyword>
<dbReference type="InterPro" id="IPR011059">
    <property type="entry name" value="Metal-dep_hydrolase_composite"/>
</dbReference>
<proteinExistence type="predicted"/>
<accession>A0A553E8J3</accession>
<dbReference type="InterPro" id="IPR033932">
    <property type="entry name" value="YtcJ-like"/>
</dbReference>
<reference evidence="2 3" key="1">
    <citation type="submission" date="2019-07" db="EMBL/GenBank/DDBJ databases">
        <title>Novel species of Flavobacterium.</title>
        <authorList>
            <person name="Liu Q."/>
            <person name="Xin Y.-H."/>
        </authorList>
    </citation>
    <scope>NUCLEOTIDE SEQUENCE [LARGE SCALE GENOMIC DNA]</scope>
    <source>
        <strain evidence="2 3">LB1R34</strain>
    </source>
</reference>
<sequence>MANVLKPKRKTDIRLYNFTTFDFMTLRLFYNANIITMDSALPKAEAMVINDLGKIEAIGIESDLRNQFGSFSEEMNYNGQTIIPGLNDAHIHVWKIGHLRTYMLDVRGVKSIVEFKQKLKDFADKNPTSNWIMARGINEMVLDEKRLPTKEDLDEVIVDRPVFVIRTCAHIGIANSKAMDISNVDATTEVPFGGEIRKNQDGTLQGIFTERALGLIMNNIPAFTFDEYKNMILEAHAYLLSLGITSATDPAANEELLAAYIKLDQEGLLKVRMNVFPLRIPDGSDDIQVLPEQYESDFLQIKTVKFFSDGGLSSATAALNIPYKNTDGYKGVLRLDYDTFYETAKEAVNKGFSVATHAIGHQAVDLTLKVYSDLFKINPNLKHRIEHVGFLSNENIQDFKRMNMTAAMQPIFIYELANNFKSTLPDALLDVVYPCKTVLDNKINLALSTDGPVVKEINPWVNIETAVTRKAADGSVIGESQKITVQQALKAYTVGSAIADNLEHKKGSLTVGKYADFIVLNKNPFELLDVSTVETLETWINGKIKHKKQL</sequence>
<dbReference type="SUPFAM" id="SSF51556">
    <property type="entry name" value="Metallo-dependent hydrolases"/>
    <property type="match status" value="1"/>
</dbReference>
<evidence type="ECO:0000313" key="2">
    <source>
        <dbReference type="EMBL" id="TRX41310.1"/>
    </source>
</evidence>
<organism evidence="2 3">
    <name type="scientific">Flavobacterium restrictum</name>
    <dbReference type="NCBI Taxonomy" id="2594428"/>
    <lineage>
        <taxon>Bacteria</taxon>
        <taxon>Pseudomonadati</taxon>
        <taxon>Bacteroidota</taxon>
        <taxon>Flavobacteriia</taxon>
        <taxon>Flavobacteriales</taxon>
        <taxon>Flavobacteriaceae</taxon>
        <taxon>Flavobacterium</taxon>
    </lineage>
</organism>
<dbReference type="Proteomes" id="UP000316371">
    <property type="component" value="Unassembled WGS sequence"/>
</dbReference>
<dbReference type="PANTHER" id="PTHR22642:SF2">
    <property type="entry name" value="PROTEIN LONG AFTER FAR-RED 3"/>
    <property type="match status" value="1"/>
</dbReference>
<dbReference type="Gene3D" id="3.10.310.70">
    <property type="match status" value="1"/>
</dbReference>
<feature type="domain" description="Amidohydrolase 3" evidence="1">
    <location>
        <begin position="75"/>
        <end position="544"/>
    </location>
</feature>
<evidence type="ECO:0000259" key="1">
    <source>
        <dbReference type="Pfam" id="PF07969"/>
    </source>
</evidence>
<gene>
    <name evidence="2" type="ORF">FNW21_04215</name>
</gene>
<dbReference type="PANTHER" id="PTHR22642">
    <property type="entry name" value="IMIDAZOLONEPROPIONASE"/>
    <property type="match status" value="1"/>
</dbReference>
<keyword evidence="2" id="KW-0378">Hydrolase</keyword>
<evidence type="ECO:0000313" key="3">
    <source>
        <dbReference type="Proteomes" id="UP000316371"/>
    </source>
</evidence>
<protein>
    <submittedName>
        <fullName evidence="2">Amidohydrolase</fullName>
    </submittedName>
</protein>